<dbReference type="Proteomes" id="UP001057375">
    <property type="component" value="Unassembled WGS sequence"/>
</dbReference>
<keyword evidence="2 3" id="KW-0067">ATP-binding</keyword>
<feature type="binding site" evidence="3">
    <location>
        <position position="1260"/>
    </location>
    <ligand>
        <name>ATP</name>
        <dbReference type="ChEBI" id="CHEBI:30616"/>
    </ligand>
</feature>
<organism evidence="6 7">
    <name type="scientific">Aduncisulcus paluster</name>
    <dbReference type="NCBI Taxonomy" id="2918883"/>
    <lineage>
        <taxon>Eukaryota</taxon>
        <taxon>Metamonada</taxon>
        <taxon>Carpediemonas-like organisms</taxon>
        <taxon>Aduncisulcus</taxon>
    </lineage>
</organism>
<protein>
    <recommendedName>
        <fullName evidence="5">Protein kinase domain-containing protein</fullName>
    </recommendedName>
</protein>
<gene>
    <name evidence="6" type="ORF">ADUPG1_007154</name>
</gene>
<dbReference type="Pfam" id="PF00069">
    <property type="entry name" value="Pkinase"/>
    <property type="match status" value="2"/>
</dbReference>
<name>A0ABQ5KKY4_9EUKA</name>
<evidence type="ECO:0000256" key="2">
    <source>
        <dbReference type="ARBA" id="ARBA00022840"/>
    </source>
</evidence>
<sequence length="1681" mass="191951">MDPKPTSERSQDIIQEVKPEFIHEGDESSPPIPRDSPNVKSPDITVIEAKNRTKGKGDKGYDRCSNAQKMMKGEEVYWGSFTFTDISLPFSTSTPIKGAYICIGGGYYFCPPSYLIFSLTSSKGEKMFKKYEFPELENDSWFFLPIDLSDVILCEITGKGRKKEYFAIDSLFFISREEIPEEIKACEAREKLWSEAPVVKPEFVKEGIINSIPISCDDPNVIDPSFSKVKGKNDTFSKESEEYDQSSAAQKMLKGEWDGRFNYWYCKESEEYDQSEEAQRMLKGEGEVTLSHLSIPFPSPSPMKGAYICVDKDSSSPSLLFTFTDCDGKKTRKKYEFTESKNRYEWHFLLIDLDNVVLCEIEGKGRWRWKNSRSFAINSLVFLQQHIFFGNVEYIYKGDFECIPIPRDDPTFIGPDFTAIKAIEKQKEEYEDMSNSAQTMMKGEFGRFKFFHISIPFKSSTSIKCAYICLSSRKSPSLTFTFTSSNGNKMSYLYKFDEFSESLYCWFKLSIYLSDVVSCDIKRDEEERENFDISSLAFYREDTSDEYIAREKQRIYLEELWLKSSPVKPMSVTEEFVDSLDDTSIINPSFSMVKGKNDVYCKESEKYDRSSRAQRMLKGECSEKAQKMLKVKCDVRLSHLSIPFPSPSPMKGAYICVNKNASHTLYSSPSLLFTFTLSNGKKISKKYEVTEIKLEYDPEDLHKSEYYFFLPIDLPKVIICEIQGKGTWKDRLSRSFQMTSLIFIKGEDIPPLPSDSTKLIKHDSFTLTSSATITPQCIIGHGGFGEVLLVKVEGIPIPCVLKKMLREADEKVVKECRHEFKMQRKLFNNPKCFNRIPRPLYILDLLDADMKGVYGFIMEYCAGGSVSAFARSWCDDGKYVSDIGDADDSCDYDIDITHIDPMRLNPVKVCSLCVGMIECLDDVLRAKKSLVHRDVKPDNFLVRVDHDSKKCTIVLSDLGMVQILDSISSSASSKSATHPILSEKKEKTSKPRNSRCGTLVYNSYETLCEGRQTQKSDGYSLGMSILSLFLCEHPFTSLPKFSEVYRKVCMGEADDFDLMKLLKRLVENDMCQRLSRSPLFKSLLTIEDGKYKPVHVCLNEIFTGLTRLDKDERMSVHEARKKVQSIKDLLPKIVLPQIGEGFICPSIEDIIERQLAEYDGNAGIIEEVKEDESEKSGPIKEIRATDMDSSDIHPFPKAISIPIPSSVSTKVEDELECEKYQKEEISSGAVINRLCRLGSGGFSEVFLVTVNDIPLPCVLKKFRRKNQEAIERVKKRCKMEFDWQNKLFLDSECLHRIPRPLYILDTHSEYQGFIMEYCAGVKVSALCVGMIECLDDVFRAKKSLVHRDVKPDNFLVRVDHDPQDGNCTVVLSDFGFVKSQENIRCSRCGTFVYNSYEALQGFHSQKSDGYSLGMSILSLFLCEQPFTSLPIYREVYRKVCMGEADDFDLMKLLKRLVENDMCQRLSRSSLFQSLLTIEDGKYKPVHACLNEVFTGLTKKDEDERMSVHEARKKVQSIKDLLPKISTKCPQLDDIIFYYRQIYPSSKFIRDIKDDKSTMKKGIPLSSTKTTQSEMEKWRSDGNQLIPLSSTYTIGTSSGSNTGTELQSTEKDTRDKEQDEPFAVSLPSKIQSTEKENRDIPSYLRESQASRKDSRSKDNQTKGKGSGFYSGIINNVDSIFYK</sequence>
<keyword evidence="7" id="KW-1185">Reference proteome</keyword>
<dbReference type="SUPFAM" id="SSF56112">
    <property type="entry name" value="Protein kinase-like (PK-like)"/>
    <property type="match status" value="2"/>
</dbReference>
<dbReference type="InterPro" id="IPR008271">
    <property type="entry name" value="Ser/Thr_kinase_AS"/>
</dbReference>
<evidence type="ECO:0000259" key="5">
    <source>
        <dbReference type="PROSITE" id="PS50011"/>
    </source>
</evidence>
<feature type="binding site" evidence="3">
    <location>
        <position position="802"/>
    </location>
    <ligand>
        <name>ATP</name>
        <dbReference type="ChEBI" id="CHEBI:30616"/>
    </ligand>
</feature>
<dbReference type="EMBL" id="BQXS01010151">
    <property type="protein sequence ID" value="GKT33155.1"/>
    <property type="molecule type" value="Genomic_DNA"/>
</dbReference>
<feature type="compositionally biased region" description="Basic and acidic residues" evidence="4">
    <location>
        <begin position="1607"/>
        <end position="1618"/>
    </location>
</feature>
<dbReference type="InterPro" id="IPR000719">
    <property type="entry name" value="Prot_kinase_dom"/>
</dbReference>
<dbReference type="InterPro" id="IPR017441">
    <property type="entry name" value="Protein_kinase_ATP_BS"/>
</dbReference>
<dbReference type="PROSITE" id="PS00108">
    <property type="entry name" value="PROTEIN_KINASE_ST"/>
    <property type="match status" value="2"/>
</dbReference>
<dbReference type="PROSITE" id="PS00107">
    <property type="entry name" value="PROTEIN_KINASE_ATP"/>
    <property type="match status" value="2"/>
</dbReference>
<dbReference type="PANTHER" id="PTHR44167">
    <property type="entry name" value="OVARIAN-SPECIFIC SERINE/THREONINE-PROTEIN KINASE LOK-RELATED"/>
    <property type="match status" value="1"/>
</dbReference>
<feature type="region of interest" description="Disordered" evidence="4">
    <location>
        <begin position="1588"/>
        <end position="1667"/>
    </location>
</feature>
<keyword evidence="1 3" id="KW-0547">Nucleotide-binding</keyword>
<feature type="region of interest" description="Disordered" evidence="4">
    <location>
        <begin position="975"/>
        <end position="994"/>
    </location>
</feature>
<dbReference type="Gene3D" id="1.10.510.10">
    <property type="entry name" value="Transferase(Phosphotransferase) domain 1"/>
    <property type="match status" value="2"/>
</dbReference>
<evidence type="ECO:0000256" key="1">
    <source>
        <dbReference type="ARBA" id="ARBA00022741"/>
    </source>
</evidence>
<dbReference type="SMART" id="SM00220">
    <property type="entry name" value="S_TKc"/>
    <property type="match status" value="1"/>
</dbReference>
<evidence type="ECO:0000313" key="6">
    <source>
        <dbReference type="EMBL" id="GKT33155.1"/>
    </source>
</evidence>
<accession>A0ABQ5KKY4</accession>
<feature type="compositionally biased region" description="Basic and acidic residues" evidence="4">
    <location>
        <begin position="1"/>
        <end position="26"/>
    </location>
</feature>
<evidence type="ECO:0000256" key="3">
    <source>
        <dbReference type="PROSITE-ProRule" id="PRU10141"/>
    </source>
</evidence>
<dbReference type="PANTHER" id="PTHR44167:SF24">
    <property type="entry name" value="SERINE_THREONINE-PROTEIN KINASE CHK2"/>
    <property type="match status" value="1"/>
</dbReference>
<feature type="domain" description="Protein kinase" evidence="5">
    <location>
        <begin position="1231"/>
        <end position="1489"/>
    </location>
</feature>
<dbReference type="InterPro" id="IPR011009">
    <property type="entry name" value="Kinase-like_dom_sf"/>
</dbReference>
<dbReference type="PROSITE" id="PS50011">
    <property type="entry name" value="PROTEIN_KINASE_DOM"/>
    <property type="match status" value="2"/>
</dbReference>
<proteinExistence type="predicted"/>
<feature type="region of interest" description="Disordered" evidence="4">
    <location>
        <begin position="1"/>
        <end position="44"/>
    </location>
</feature>
<evidence type="ECO:0000313" key="7">
    <source>
        <dbReference type="Proteomes" id="UP001057375"/>
    </source>
</evidence>
<reference evidence="6" key="1">
    <citation type="submission" date="2022-03" db="EMBL/GenBank/DDBJ databases">
        <title>Draft genome sequence of Aduncisulcus paluster, a free-living microaerophilic Fornicata.</title>
        <authorList>
            <person name="Yuyama I."/>
            <person name="Kume K."/>
            <person name="Tamura T."/>
            <person name="Inagaki Y."/>
            <person name="Hashimoto T."/>
        </authorList>
    </citation>
    <scope>NUCLEOTIDE SEQUENCE</scope>
    <source>
        <strain evidence="6">NY0171</strain>
    </source>
</reference>
<feature type="compositionally biased region" description="Low complexity" evidence="4">
    <location>
        <begin position="1588"/>
        <end position="1603"/>
    </location>
</feature>
<feature type="compositionally biased region" description="Basic and acidic residues" evidence="4">
    <location>
        <begin position="1647"/>
        <end position="1660"/>
    </location>
</feature>
<evidence type="ECO:0000256" key="4">
    <source>
        <dbReference type="SAM" id="MobiDB-lite"/>
    </source>
</evidence>
<comment type="caution">
    <text evidence="6">The sequence shown here is derived from an EMBL/GenBank/DDBJ whole genome shotgun (WGS) entry which is preliminary data.</text>
</comment>
<feature type="domain" description="Protein kinase" evidence="5">
    <location>
        <begin position="773"/>
        <end position="1098"/>
    </location>
</feature>